<dbReference type="GO" id="GO:0016887">
    <property type="term" value="F:ATP hydrolysis activity"/>
    <property type="evidence" value="ECO:0007669"/>
    <property type="project" value="InterPro"/>
</dbReference>
<dbReference type="KEGG" id="bbe:BBR47_27800"/>
<dbReference type="SUPFAM" id="SSF52540">
    <property type="entry name" value="P-loop containing nucleoside triphosphate hydrolases"/>
    <property type="match status" value="1"/>
</dbReference>
<dbReference type="Gene3D" id="3.40.50.300">
    <property type="entry name" value="P-loop containing nucleotide triphosphate hydrolases"/>
    <property type="match status" value="1"/>
</dbReference>
<reference evidence="2 3" key="1">
    <citation type="submission" date="2005-03" db="EMBL/GenBank/DDBJ databases">
        <title>Brevibacillus brevis strain 47, complete genome.</title>
        <authorList>
            <person name="Hosoyama A."/>
            <person name="Yamada R."/>
            <person name="Hongo Y."/>
            <person name="Terui Y."/>
            <person name="Ankai A."/>
            <person name="Masuyama W."/>
            <person name="Sekiguchi M."/>
            <person name="Takeda T."/>
            <person name="Asano K."/>
            <person name="Ohji S."/>
            <person name="Ichikawa N."/>
            <person name="Narita S."/>
            <person name="Aoki N."/>
            <person name="Miura H."/>
            <person name="Matsushita S."/>
            <person name="Sekigawa T."/>
            <person name="Yamagata H."/>
            <person name="Yoshikawa H."/>
            <person name="Udaka S."/>
            <person name="Tanikawa S."/>
            <person name="Fujita N."/>
        </authorList>
    </citation>
    <scope>NUCLEOTIDE SEQUENCE [LARGE SCALE GENOMIC DNA]</scope>
    <source>
        <strain evidence="3">47 / JCM 6285 / NBRC 100599</strain>
    </source>
</reference>
<keyword evidence="2" id="KW-0547">Nucleotide-binding</keyword>
<dbReference type="STRING" id="358681.BBR47_27800"/>
<proteinExistence type="predicted"/>
<gene>
    <name evidence="2" type="ordered locus">BBR47_27800</name>
</gene>
<evidence type="ECO:0000259" key="1">
    <source>
        <dbReference type="Pfam" id="PF00005"/>
    </source>
</evidence>
<accession>C0ZD98</accession>
<organism evidence="2 3">
    <name type="scientific">Brevibacillus brevis (strain 47 / JCM 6285 / NBRC 100599)</name>
    <dbReference type="NCBI Taxonomy" id="358681"/>
    <lineage>
        <taxon>Bacteria</taxon>
        <taxon>Bacillati</taxon>
        <taxon>Bacillota</taxon>
        <taxon>Bacilli</taxon>
        <taxon>Bacillales</taxon>
        <taxon>Paenibacillaceae</taxon>
        <taxon>Brevibacillus</taxon>
    </lineage>
</organism>
<dbReference type="Pfam" id="PF00005">
    <property type="entry name" value="ABC_tran"/>
    <property type="match status" value="1"/>
</dbReference>
<dbReference type="EMBL" id="AP008955">
    <property type="protein sequence ID" value="BAH43757.1"/>
    <property type="molecule type" value="Genomic_DNA"/>
</dbReference>
<evidence type="ECO:0000313" key="3">
    <source>
        <dbReference type="Proteomes" id="UP000001877"/>
    </source>
</evidence>
<dbReference type="InterPro" id="IPR027417">
    <property type="entry name" value="P-loop_NTPase"/>
</dbReference>
<dbReference type="HOGENOM" id="CLU_2785743_0_0_9"/>
<dbReference type="eggNOG" id="COG0488">
    <property type="taxonomic scope" value="Bacteria"/>
</dbReference>
<feature type="domain" description="ABC transporter" evidence="1">
    <location>
        <begin position="32"/>
        <end position="64"/>
    </location>
</feature>
<dbReference type="GO" id="GO:0005524">
    <property type="term" value="F:ATP binding"/>
    <property type="evidence" value="ECO:0007669"/>
    <property type="project" value="UniProtKB-KW"/>
</dbReference>
<evidence type="ECO:0000313" key="2">
    <source>
        <dbReference type="EMBL" id="BAH43757.1"/>
    </source>
</evidence>
<dbReference type="InterPro" id="IPR051309">
    <property type="entry name" value="ABCF_ATPase"/>
</dbReference>
<dbReference type="AlphaFoldDB" id="C0ZD98"/>
<dbReference type="PANTHER" id="PTHR42855:SF2">
    <property type="entry name" value="DRUG RESISTANCE ABC TRANSPORTER,ATP-BINDING PROTEIN"/>
    <property type="match status" value="1"/>
</dbReference>
<keyword evidence="2" id="KW-0067">ATP-binding</keyword>
<keyword evidence="3" id="KW-1185">Reference proteome</keyword>
<name>C0ZD98_BREBN</name>
<sequence>MTRNVKTKWGIHMVELHNITITTKKDDRTLIQNLHLTLQTGDKIAIIGEEGNGKSSLLKLIYAEQMIA</sequence>
<protein>
    <submittedName>
        <fullName evidence="2">Putative truncated ABC transporter ATP-binding protein</fullName>
    </submittedName>
</protein>
<dbReference type="PANTHER" id="PTHR42855">
    <property type="entry name" value="ABC TRANSPORTER ATP-BINDING SUBUNIT"/>
    <property type="match status" value="1"/>
</dbReference>
<dbReference type="InterPro" id="IPR003439">
    <property type="entry name" value="ABC_transporter-like_ATP-bd"/>
</dbReference>
<dbReference type="Proteomes" id="UP000001877">
    <property type="component" value="Chromosome"/>
</dbReference>